<accession>A0A0J6YM87</accession>
<gene>
    <name evidence="2" type="ORF">CIRG_09008</name>
</gene>
<feature type="region of interest" description="Disordered" evidence="1">
    <location>
        <begin position="102"/>
        <end position="164"/>
    </location>
</feature>
<dbReference type="AlphaFoldDB" id="A0A0J6YM87"/>
<name>A0A0J6YM87_COCIT</name>
<dbReference type="Proteomes" id="UP000054565">
    <property type="component" value="Unassembled WGS sequence"/>
</dbReference>
<evidence type="ECO:0000313" key="3">
    <source>
        <dbReference type="Proteomes" id="UP000054565"/>
    </source>
</evidence>
<sequence length="164" mass="18590">MRMPMREWLVARETGRRFTTYAGRIENFASQKRKSFKGASLDVQIAMPIAPARTTILIIEAEAVDQKQAIRALRAKGWFEDGKRDYQKGEDGLRWLVRRRRAQRESDAGEINDGERKTDDERGLMKDERGSGDVQPSNTNPRGLFFASPPPTRTETGKAQFGCG</sequence>
<evidence type="ECO:0000313" key="2">
    <source>
        <dbReference type="EMBL" id="KMP09776.1"/>
    </source>
</evidence>
<protein>
    <submittedName>
        <fullName evidence="2">Uncharacterized protein</fullName>
    </submittedName>
</protein>
<evidence type="ECO:0000256" key="1">
    <source>
        <dbReference type="SAM" id="MobiDB-lite"/>
    </source>
</evidence>
<proteinExistence type="predicted"/>
<reference evidence="3" key="1">
    <citation type="journal article" date="2010" name="Genome Res.">
        <title>Population genomic sequencing of Coccidioides fungi reveals recent hybridization and transposon control.</title>
        <authorList>
            <person name="Neafsey D.E."/>
            <person name="Barker B.M."/>
            <person name="Sharpton T.J."/>
            <person name="Stajich J.E."/>
            <person name="Park D.J."/>
            <person name="Whiston E."/>
            <person name="Hung C.-Y."/>
            <person name="McMahan C."/>
            <person name="White J."/>
            <person name="Sykes S."/>
            <person name="Heiman D."/>
            <person name="Young S."/>
            <person name="Zeng Q."/>
            <person name="Abouelleil A."/>
            <person name="Aftuck L."/>
            <person name="Bessette D."/>
            <person name="Brown A."/>
            <person name="FitzGerald M."/>
            <person name="Lui A."/>
            <person name="Macdonald J.P."/>
            <person name="Priest M."/>
            <person name="Orbach M.J."/>
            <person name="Galgiani J.N."/>
            <person name="Kirkland T.N."/>
            <person name="Cole G.T."/>
            <person name="Birren B.W."/>
            <person name="Henn M.R."/>
            <person name="Taylor J.W."/>
            <person name="Rounsley S.D."/>
        </authorList>
    </citation>
    <scope>NUCLEOTIDE SEQUENCE [LARGE SCALE GENOMIC DNA]</scope>
    <source>
        <strain evidence="3">RMSCC 2394</strain>
    </source>
</reference>
<organism evidence="2 3">
    <name type="scientific">Coccidioides immitis RMSCC 2394</name>
    <dbReference type="NCBI Taxonomy" id="404692"/>
    <lineage>
        <taxon>Eukaryota</taxon>
        <taxon>Fungi</taxon>
        <taxon>Dikarya</taxon>
        <taxon>Ascomycota</taxon>
        <taxon>Pezizomycotina</taxon>
        <taxon>Eurotiomycetes</taxon>
        <taxon>Eurotiomycetidae</taxon>
        <taxon>Onygenales</taxon>
        <taxon>Onygenaceae</taxon>
        <taxon>Coccidioides</taxon>
    </lineage>
</organism>
<feature type="compositionally biased region" description="Basic and acidic residues" evidence="1">
    <location>
        <begin position="103"/>
        <end position="131"/>
    </location>
</feature>
<dbReference type="EMBL" id="DS028100">
    <property type="protein sequence ID" value="KMP09776.1"/>
    <property type="molecule type" value="Genomic_DNA"/>
</dbReference>